<keyword evidence="2" id="KW-1185">Reference proteome</keyword>
<evidence type="ECO:0000313" key="2">
    <source>
        <dbReference type="Proteomes" id="UP001497680"/>
    </source>
</evidence>
<organism evidence="1 2">
    <name type="scientific">Hypoxylon rubiginosum</name>
    <dbReference type="NCBI Taxonomy" id="110542"/>
    <lineage>
        <taxon>Eukaryota</taxon>
        <taxon>Fungi</taxon>
        <taxon>Dikarya</taxon>
        <taxon>Ascomycota</taxon>
        <taxon>Pezizomycotina</taxon>
        <taxon>Sordariomycetes</taxon>
        <taxon>Xylariomycetidae</taxon>
        <taxon>Xylariales</taxon>
        <taxon>Hypoxylaceae</taxon>
        <taxon>Hypoxylon</taxon>
    </lineage>
</organism>
<accession>A0ACC0D5N4</accession>
<dbReference type="EMBL" id="MU394305">
    <property type="protein sequence ID" value="KAI6087831.1"/>
    <property type="molecule type" value="Genomic_DNA"/>
</dbReference>
<sequence length="319" mass="35574">MASPPKTYLNLVKASYAEPPDPVFYQFLLPGDSRPHGFIHPSVVAKMPWTSEFEVSAADVRPRTVRVLDSSSGNDTAAACSTALLGVIQIAAEADIFPSLSRRDLTETMRIPGAKYPLVRLQRAAAGLFGIARRSAHLIMYTRTPEGQIKIWVQRRSAHLSTYPGKLDSTVADGLYADESPFQCIMHEADDKASLPQSLVRRQVRSCGAITYTCTSDVGSGFEAEAMISNILYVYGMEVDHTVIPKPKNKKVDEFNLWSVQQIKNALFRGEFKTNCVLVMIDFFIRHGIINDTNEPDYLEIISRLHRDLPMPISAKQMH</sequence>
<dbReference type="Proteomes" id="UP001497680">
    <property type="component" value="Unassembled WGS sequence"/>
</dbReference>
<name>A0ACC0D5N4_9PEZI</name>
<evidence type="ECO:0000313" key="1">
    <source>
        <dbReference type="EMBL" id="KAI6087831.1"/>
    </source>
</evidence>
<comment type="caution">
    <text evidence="1">The sequence shown here is derived from an EMBL/GenBank/DDBJ whole genome shotgun (WGS) entry which is preliminary data.</text>
</comment>
<reference evidence="1 2" key="1">
    <citation type="journal article" date="2022" name="New Phytol.">
        <title>Ecological generalism drives hyperdiversity of secondary metabolite gene clusters in xylarialean endophytes.</title>
        <authorList>
            <person name="Franco M.E.E."/>
            <person name="Wisecaver J.H."/>
            <person name="Arnold A.E."/>
            <person name="Ju Y.M."/>
            <person name="Slot J.C."/>
            <person name="Ahrendt S."/>
            <person name="Moore L.P."/>
            <person name="Eastman K.E."/>
            <person name="Scott K."/>
            <person name="Konkel Z."/>
            <person name="Mondo S.J."/>
            <person name="Kuo A."/>
            <person name="Hayes R.D."/>
            <person name="Haridas S."/>
            <person name="Andreopoulos B."/>
            <person name="Riley R."/>
            <person name="LaButti K."/>
            <person name="Pangilinan J."/>
            <person name="Lipzen A."/>
            <person name="Amirebrahimi M."/>
            <person name="Yan J."/>
            <person name="Adam C."/>
            <person name="Keymanesh K."/>
            <person name="Ng V."/>
            <person name="Louie K."/>
            <person name="Northen T."/>
            <person name="Drula E."/>
            <person name="Henrissat B."/>
            <person name="Hsieh H.M."/>
            <person name="Youens-Clark K."/>
            <person name="Lutzoni F."/>
            <person name="Miadlikowska J."/>
            <person name="Eastwood D.C."/>
            <person name="Hamelin R.C."/>
            <person name="Grigoriev I.V."/>
            <person name="U'Ren J.M."/>
        </authorList>
    </citation>
    <scope>NUCLEOTIDE SEQUENCE [LARGE SCALE GENOMIC DNA]</scope>
    <source>
        <strain evidence="1 2">ER1909</strain>
    </source>
</reference>
<proteinExistence type="predicted"/>
<gene>
    <name evidence="1" type="ORF">F4821DRAFT_269226</name>
</gene>
<protein>
    <submittedName>
        <fullName evidence="1">NUDIX domain-containing protein</fullName>
    </submittedName>
</protein>